<dbReference type="Pfam" id="PF00378">
    <property type="entry name" value="ECH_1"/>
    <property type="match status" value="1"/>
</dbReference>
<dbReference type="CDD" id="cd06558">
    <property type="entry name" value="crotonase-like"/>
    <property type="match status" value="1"/>
</dbReference>
<dbReference type="InterPro" id="IPR029045">
    <property type="entry name" value="ClpP/crotonase-like_dom_sf"/>
</dbReference>
<dbReference type="EMBL" id="JAOVZR010000001">
    <property type="protein sequence ID" value="MCY0149625.1"/>
    <property type="molecule type" value="Genomic_DNA"/>
</dbReference>
<dbReference type="SUPFAM" id="SSF52096">
    <property type="entry name" value="ClpP/crotonase"/>
    <property type="match status" value="1"/>
</dbReference>
<sequence>MTWETLLLEKPADGIGLVTLNRPKRANAMSQIMLKELSSLCEEIEADDDIRAVIVTGAGAAFTSGFDLKDQAAAMPTGVKDWVPLLEADFKGIMSFWNLSKPSIAAVNGPALAGGFELMLGCDLAVAAEGAVFGEPELKFGAGIVSLLLPWFVSPKIAKGVIFTGEDSITAQQALDWGLVNKVVTPENLMPEAMALAHKLAQMEPMVIRRTKMAFNRTYEIMGMQEALRAALDIDIIIEGEGAELKRSFLKVVREKGMAAALAWREERLASGAK</sequence>
<dbReference type="InterPro" id="IPR001753">
    <property type="entry name" value="Enoyl-CoA_hydra/iso"/>
</dbReference>
<proteinExistence type="inferred from homology"/>
<keyword evidence="4" id="KW-1185">Reference proteome</keyword>
<protein>
    <submittedName>
        <fullName evidence="3">Enoyl-CoA hydratase/isomerase family protein</fullName>
    </submittedName>
</protein>
<evidence type="ECO:0000256" key="2">
    <source>
        <dbReference type="RuleBase" id="RU003707"/>
    </source>
</evidence>
<dbReference type="Gene3D" id="3.90.226.10">
    <property type="entry name" value="2-enoyl-CoA Hydratase, Chain A, domain 1"/>
    <property type="match status" value="1"/>
</dbReference>
<dbReference type="PANTHER" id="PTHR11941:SF54">
    <property type="entry name" value="ENOYL-COA HYDRATASE, MITOCHONDRIAL"/>
    <property type="match status" value="1"/>
</dbReference>
<reference evidence="3" key="1">
    <citation type="submission" date="2022-10" db="EMBL/GenBank/DDBJ databases">
        <title>Hoeflea sp. G2-23, isolated from marine algae.</title>
        <authorList>
            <person name="Kristyanto S."/>
            <person name="Kim J.M."/>
            <person name="Jeon C.O."/>
        </authorList>
    </citation>
    <scope>NUCLEOTIDE SEQUENCE</scope>
    <source>
        <strain evidence="3">G2-23</strain>
    </source>
</reference>
<dbReference type="InterPro" id="IPR018376">
    <property type="entry name" value="Enoyl-CoA_hyd/isom_CS"/>
</dbReference>
<dbReference type="RefSeq" id="WP_267655078.1">
    <property type="nucleotide sequence ID" value="NZ_JAOVZR010000001.1"/>
</dbReference>
<name>A0ABT3ZCU8_9HYPH</name>
<accession>A0ABT3ZCU8</accession>
<dbReference type="Proteomes" id="UP001073227">
    <property type="component" value="Unassembled WGS sequence"/>
</dbReference>
<dbReference type="PROSITE" id="PS00166">
    <property type="entry name" value="ENOYL_COA_HYDRATASE"/>
    <property type="match status" value="1"/>
</dbReference>
<evidence type="ECO:0000313" key="3">
    <source>
        <dbReference type="EMBL" id="MCY0149625.1"/>
    </source>
</evidence>
<dbReference type="PANTHER" id="PTHR11941">
    <property type="entry name" value="ENOYL-COA HYDRATASE-RELATED"/>
    <property type="match status" value="1"/>
</dbReference>
<comment type="caution">
    <text evidence="3">The sequence shown here is derived from an EMBL/GenBank/DDBJ whole genome shotgun (WGS) entry which is preliminary data.</text>
</comment>
<comment type="similarity">
    <text evidence="1 2">Belongs to the enoyl-CoA hydratase/isomerase family.</text>
</comment>
<evidence type="ECO:0000313" key="4">
    <source>
        <dbReference type="Proteomes" id="UP001073227"/>
    </source>
</evidence>
<evidence type="ECO:0000256" key="1">
    <source>
        <dbReference type="ARBA" id="ARBA00005254"/>
    </source>
</evidence>
<organism evidence="3 4">
    <name type="scientific">Hoeflea algicola</name>
    <dbReference type="NCBI Taxonomy" id="2983763"/>
    <lineage>
        <taxon>Bacteria</taxon>
        <taxon>Pseudomonadati</taxon>
        <taxon>Pseudomonadota</taxon>
        <taxon>Alphaproteobacteria</taxon>
        <taxon>Hyphomicrobiales</taxon>
        <taxon>Rhizobiaceae</taxon>
        <taxon>Hoeflea</taxon>
    </lineage>
</organism>
<gene>
    <name evidence="3" type="ORF">OEG84_18405</name>
</gene>